<evidence type="ECO:0000256" key="1">
    <source>
        <dbReference type="SAM" id="Coils"/>
    </source>
</evidence>
<reference evidence="2 3" key="1">
    <citation type="journal article" date="2017" name="Int. J. Syst. Evol. Microbiol.">
        <title>Rouxiella badensis sp. nov. and Rouxiella silvae sp. nov. isolated from peat bog soil in Germany and emendation of the genus description.</title>
        <authorList>
            <person name="Le Fleche-Mateos A."/>
            <person name="Kugler J.H."/>
            <person name="Hansen S.H."/>
            <person name="Syldatk C."/>
            <person name="Hausmann R."/>
            <person name="Lomprez F."/>
            <person name="Vandenbogaert M."/>
            <person name="Manuguerra J.C."/>
            <person name="Grimont P.A."/>
        </authorList>
    </citation>
    <scope>NUCLEOTIDE SEQUENCE [LARGE SCALE GENOMIC DNA]</scope>
    <source>
        <strain evidence="2 3">DSM 100043</strain>
    </source>
</reference>
<dbReference type="Proteomes" id="UP000192536">
    <property type="component" value="Unassembled WGS sequence"/>
</dbReference>
<sequence length="146" mass="16474">MKKDNASACPSLITVKESVKTADNKHYYLSKRQEKARTRFLLSKIGVGFAGFKQEAEMSEENLSQRIDQLERINRELLVQISAMRMLFGSVGNTMNAQFENSFTTGVKTFVEREKEALNASEIDEASKKFRTDVLNCVSSLLPTVI</sequence>
<name>A0A1X0WIJ8_9GAMM</name>
<protein>
    <submittedName>
        <fullName evidence="2">Uncharacterized protein</fullName>
    </submittedName>
</protein>
<evidence type="ECO:0000313" key="3">
    <source>
        <dbReference type="Proteomes" id="UP000192536"/>
    </source>
</evidence>
<comment type="caution">
    <text evidence="2">The sequence shown here is derived from an EMBL/GenBank/DDBJ whole genome shotgun (WGS) entry which is preliminary data.</text>
</comment>
<feature type="coiled-coil region" evidence="1">
    <location>
        <begin position="53"/>
        <end position="80"/>
    </location>
</feature>
<dbReference type="AlphaFoldDB" id="A0A1X0WIJ8"/>
<evidence type="ECO:0000313" key="2">
    <source>
        <dbReference type="EMBL" id="ORJ26581.1"/>
    </source>
</evidence>
<organism evidence="2 3">
    <name type="scientific">Rouxiella badensis</name>
    <dbReference type="NCBI Taxonomy" id="1646377"/>
    <lineage>
        <taxon>Bacteria</taxon>
        <taxon>Pseudomonadati</taxon>
        <taxon>Pseudomonadota</taxon>
        <taxon>Gammaproteobacteria</taxon>
        <taxon>Enterobacterales</taxon>
        <taxon>Yersiniaceae</taxon>
        <taxon>Rouxiella</taxon>
    </lineage>
</organism>
<proteinExistence type="predicted"/>
<accession>A0A1X0WIJ8</accession>
<dbReference type="EMBL" id="MRWE01000006">
    <property type="protein sequence ID" value="ORJ26581.1"/>
    <property type="molecule type" value="Genomic_DNA"/>
</dbReference>
<gene>
    <name evidence="2" type="ORF">BS640_05520</name>
</gene>
<keyword evidence="3" id="KW-1185">Reference proteome</keyword>
<keyword evidence="1" id="KW-0175">Coiled coil</keyword>